<dbReference type="Proteomes" id="UP000235786">
    <property type="component" value="Unassembled WGS sequence"/>
</dbReference>
<evidence type="ECO:0000313" key="2">
    <source>
        <dbReference type="EMBL" id="PMD34240.1"/>
    </source>
</evidence>
<dbReference type="AlphaFoldDB" id="A0A2J6R6V1"/>
<sequence>MIPTKARKLLLLQKKLMGGANLPVHQLFNYHQDLKTPRPESSAGQHAFIRLSNIISSSKIKKFEPYLSDSAAAPRAIAKRKSYSFFDIRPRTFRTINSWVVQGGHRQRTFPRLLMSSSASHSQTTTSYRTFAPFSRLPEELRVIIWEFAMPRPNLIEVTGYGHRVPYASATRSNPGILFANKESRKVALKNHTMAFRSRLREGIYFNFASDALYLPMLGAFRAFLATSKDGIRYIRFPDSAQVEDKVRHLVVGNPSGAFFQHTQSWIGFFGNLETAVIEWNDSKQASHKAQRELEQYWARTKESERGFPVVHWLSSKDFKALVESWR</sequence>
<dbReference type="Pfam" id="PF20150">
    <property type="entry name" value="2EXR"/>
    <property type="match status" value="1"/>
</dbReference>
<reference evidence="2 3" key="1">
    <citation type="submission" date="2016-04" db="EMBL/GenBank/DDBJ databases">
        <title>A degradative enzymes factory behind the ericoid mycorrhizal symbiosis.</title>
        <authorList>
            <consortium name="DOE Joint Genome Institute"/>
            <person name="Martino E."/>
            <person name="Morin E."/>
            <person name="Grelet G."/>
            <person name="Kuo A."/>
            <person name="Kohler A."/>
            <person name="Daghino S."/>
            <person name="Barry K."/>
            <person name="Choi C."/>
            <person name="Cichocki N."/>
            <person name="Clum A."/>
            <person name="Copeland A."/>
            <person name="Hainaut M."/>
            <person name="Haridas S."/>
            <person name="Labutti K."/>
            <person name="Lindquist E."/>
            <person name="Lipzen A."/>
            <person name="Khouja H.-R."/>
            <person name="Murat C."/>
            <person name="Ohm R."/>
            <person name="Olson A."/>
            <person name="Spatafora J."/>
            <person name="Veneault-Fourrey C."/>
            <person name="Henrissat B."/>
            <person name="Grigoriev I."/>
            <person name="Martin F."/>
            <person name="Perotto S."/>
        </authorList>
    </citation>
    <scope>NUCLEOTIDE SEQUENCE [LARGE SCALE GENOMIC DNA]</scope>
    <source>
        <strain evidence="2 3">F</strain>
    </source>
</reference>
<proteinExistence type="predicted"/>
<organism evidence="2 3">
    <name type="scientific">Hyaloscypha variabilis (strain UAMH 11265 / GT02V1 / F)</name>
    <name type="common">Meliniomyces variabilis</name>
    <dbReference type="NCBI Taxonomy" id="1149755"/>
    <lineage>
        <taxon>Eukaryota</taxon>
        <taxon>Fungi</taxon>
        <taxon>Dikarya</taxon>
        <taxon>Ascomycota</taxon>
        <taxon>Pezizomycotina</taxon>
        <taxon>Leotiomycetes</taxon>
        <taxon>Helotiales</taxon>
        <taxon>Hyaloscyphaceae</taxon>
        <taxon>Hyaloscypha</taxon>
        <taxon>Hyaloscypha variabilis</taxon>
    </lineage>
</organism>
<protein>
    <recommendedName>
        <fullName evidence="1">2EXR domain-containing protein</fullName>
    </recommendedName>
</protein>
<dbReference type="PANTHER" id="PTHR35910">
    <property type="entry name" value="2EXR DOMAIN-CONTAINING PROTEIN"/>
    <property type="match status" value="1"/>
</dbReference>
<gene>
    <name evidence="2" type="ORF">L207DRAFT_638778</name>
</gene>
<name>A0A2J6R6V1_HYAVF</name>
<evidence type="ECO:0000313" key="3">
    <source>
        <dbReference type="Proteomes" id="UP000235786"/>
    </source>
</evidence>
<evidence type="ECO:0000259" key="1">
    <source>
        <dbReference type="Pfam" id="PF20150"/>
    </source>
</evidence>
<dbReference type="InterPro" id="IPR045518">
    <property type="entry name" value="2EXR"/>
</dbReference>
<dbReference type="EMBL" id="KZ613954">
    <property type="protein sequence ID" value="PMD34240.1"/>
    <property type="molecule type" value="Genomic_DNA"/>
</dbReference>
<keyword evidence="3" id="KW-1185">Reference proteome</keyword>
<accession>A0A2J6R6V1</accession>
<feature type="domain" description="2EXR" evidence="1">
    <location>
        <begin position="131"/>
        <end position="213"/>
    </location>
</feature>
<dbReference type="OrthoDB" id="3437257at2759"/>
<dbReference type="PANTHER" id="PTHR35910:SF6">
    <property type="entry name" value="2EXR DOMAIN-CONTAINING PROTEIN"/>
    <property type="match status" value="1"/>
</dbReference>